<evidence type="ECO:0000256" key="1">
    <source>
        <dbReference type="SAM" id="MobiDB-lite"/>
    </source>
</evidence>
<evidence type="ECO:0000313" key="4">
    <source>
        <dbReference type="Proteomes" id="UP001596023"/>
    </source>
</evidence>
<dbReference type="InterPro" id="IPR022298">
    <property type="entry name" value="Conjug_transposon_TraN"/>
</dbReference>
<name>A0ABV9KYW0_9BACT</name>
<feature type="chain" id="PRO_5046517233" evidence="2">
    <location>
        <begin position="20"/>
        <end position="331"/>
    </location>
</feature>
<gene>
    <name evidence="3" type="primary">traN</name>
    <name evidence="3" type="ORF">ACFO6W_16175</name>
</gene>
<comment type="caution">
    <text evidence="3">The sequence shown here is derived from an EMBL/GenBank/DDBJ whole genome shotgun (WGS) entry which is preliminary data.</text>
</comment>
<proteinExistence type="predicted"/>
<feature type="region of interest" description="Disordered" evidence="1">
    <location>
        <begin position="24"/>
        <end position="47"/>
    </location>
</feature>
<organism evidence="3 4">
    <name type="scientific">Dysgonomonas termitidis</name>
    <dbReference type="NCBI Taxonomy" id="1516126"/>
    <lineage>
        <taxon>Bacteria</taxon>
        <taxon>Pseudomonadati</taxon>
        <taxon>Bacteroidota</taxon>
        <taxon>Bacteroidia</taxon>
        <taxon>Bacteroidales</taxon>
        <taxon>Dysgonomonadaceae</taxon>
        <taxon>Dysgonomonas</taxon>
    </lineage>
</organism>
<feature type="signal peptide" evidence="2">
    <location>
        <begin position="1"/>
        <end position="19"/>
    </location>
</feature>
<evidence type="ECO:0000313" key="3">
    <source>
        <dbReference type="EMBL" id="MFC4675238.1"/>
    </source>
</evidence>
<dbReference type="EMBL" id="JBHSGN010000094">
    <property type="protein sequence ID" value="MFC4675238.1"/>
    <property type="molecule type" value="Genomic_DNA"/>
</dbReference>
<accession>A0ABV9KYW0</accession>
<sequence length="331" mass="37463">MKNLIIALFLAVLSIPAFAQNTEENNPVTEKQAQESPESDGIRTGINPSSGDLYYGLTRKIMYDRMIPPHGIEVTFDKTVHLIFPSPIVYVDLGSANIVAGKADGVDNILRVKAAIRDFSTETNFSVVTDEGSFYSFNVKYADEPQKLNIELKDFTHDGEAVNRPNNSLDIYLSELGKETPKLVKLIMKSIYDNDKRIYKHIGSKKFGIQFLLKGIYAYDGMLYLHTQIKNSTNVPYDIDFIRMKIVDKKVAKRTAVQETLIVPVRAHNYVTRVNGQAVERTVLAIQKITIPNGKQLVFDLYEQNGGRNQSFVIENEDLVRAERINELKIR</sequence>
<dbReference type="NCBIfam" id="TIGR03780">
    <property type="entry name" value="Bac_Flav_CT_N"/>
    <property type="match status" value="1"/>
</dbReference>
<dbReference type="Pfam" id="PF13595">
    <property type="entry name" value="DUF4138"/>
    <property type="match status" value="1"/>
</dbReference>
<feature type="compositionally biased region" description="Polar residues" evidence="1">
    <location>
        <begin position="24"/>
        <end position="36"/>
    </location>
</feature>
<keyword evidence="2" id="KW-0732">Signal</keyword>
<reference evidence="4" key="1">
    <citation type="journal article" date="2019" name="Int. J. Syst. Evol. Microbiol.">
        <title>The Global Catalogue of Microorganisms (GCM) 10K type strain sequencing project: providing services to taxonomists for standard genome sequencing and annotation.</title>
        <authorList>
            <consortium name="The Broad Institute Genomics Platform"/>
            <consortium name="The Broad Institute Genome Sequencing Center for Infectious Disease"/>
            <person name="Wu L."/>
            <person name="Ma J."/>
        </authorList>
    </citation>
    <scope>NUCLEOTIDE SEQUENCE [LARGE SCALE GENOMIC DNA]</scope>
    <source>
        <strain evidence="4">CCUG 66188</strain>
    </source>
</reference>
<dbReference type="RefSeq" id="WP_379998293.1">
    <property type="nucleotide sequence ID" value="NZ_JBHSGN010000094.1"/>
</dbReference>
<evidence type="ECO:0000256" key="2">
    <source>
        <dbReference type="SAM" id="SignalP"/>
    </source>
</evidence>
<keyword evidence="4" id="KW-1185">Reference proteome</keyword>
<dbReference type="Proteomes" id="UP001596023">
    <property type="component" value="Unassembled WGS sequence"/>
</dbReference>
<protein>
    <submittedName>
        <fullName evidence="3">Conjugative transposon protein TraN</fullName>
    </submittedName>
</protein>